<dbReference type="InterPro" id="IPR018392">
    <property type="entry name" value="LysM"/>
</dbReference>
<accession>A0A1H2EVV9</accession>
<dbReference type="EMBL" id="LT629787">
    <property type="protein sequence ID" value="SDT99189.1"/>
    <property type="molecule type" value="Genomic_DNA"/>
</dbReference>
<protein>
    <submittedName>
        <fullName evidence="3">Membrane-bound lytic murein transglycosylase D</fullName>
    </submittedName>
</protein>
<feature type="domain" description="LysM" evidence="2">
    <location>
        <begin position="346"/>
        <end position="389"/>
    </location>
</feature>
<dbReference type="Gene3D" id="3.10.350.10">
    <property type="entry name" value="LysM domain"/>
    <property type="match status" value="3"/>
</dbReference>
<dbReference type="GO" id="GO:0008932">
    <property type="term" value="F:lytic endotransglycosylase activity"/>
    <property type="evidence" value="ECO:0007669"/>
    <property type="project" value="TreeGrafter"/>
</dbReference>
<dbReference type="Proteomes" id="UP000243924">
    <property type="component" value="Chromosome I"/>
</dbReference>
<dbReference type="PROSITE" id="PS51782">
    <property type="entry name" value="LYSM"/>
    <property type="match status" value="3"/>
</dbReference>
<organism evidence="3 4">
    <name type="scientific">Halopseudomonas salegens</name>
    <dbReference type="NCBI Taxonomy" id="1434072"/>
    <lineage>
        <taxon>Bacteria</taxon>
        <taxon>Pseudomonadati</taxon>
        <taxon>Pseudomonadota</taxon>
        <taxon>Gammaproteobacteria</taxon>
        <taxon>Pseudomonadales</taxon>
        <taxon>Pseudomonadaceae</taxon>
        <taxon>Halopseudomonas</taxon>
    </lineage>
</organism>
<dbReference type="RefSeq" id="WP_092384871.1">
    <property type="nucleotide sequence ID" value="NZ_LT629787.1"/>
</dbReference>
<dbReference type="OrthoDB" id="9815002at2"/>
<dbReference type="PANTHER" id="PTHR33734:SF22">
    <property type="entry name" value="MEMBRANE-BOUND LYTIC MUREIN TRANSGLYCOSYLASE D"/>
    <property type="match status" value="1"/>
</dbReference>
<name>A0A1H2EVV9_9GAMM</name>
<sequence length="511" mass="57784">MTTTPHFARARWRLGASLGLMFFLAGCQTTSKLPTEPITPHAERVLPVLPADVKASPEPVAAYELTVPDDSIWARIRSGYQLQEQAQNQARIQQQLHFYARHPRYFEQTAPRAERYLHYVVEQLEERQMPKEFALLPFIESAYNPQANSHAQAAGIWQFIPSTGRHFELHQDWWYDGRRDITASTQAALDYLSQLSERFEGDWLLALAAYNCGGGCVSRAITRNEQQGLPTDYWSLRLPRETMHYVPKLLAMAQVVEQPERFGTPLPDLPDAPYFAAIDLNRQLDLHKAAELAEISPNELRQLNPAYHQRITAPRREYQLLVPVDKAESFSAALEALPDSAWVDYQPYQVRRGDNLSTIAQRHSVSITAIRDINNLRGNLIRAGQTLMLPKPLETAQGNNVPQQASAQSSTSSYTVRSGDSLWTIARQHGISVASLKQTNNLSSNALQIGQQLRLPGSTASNQQQTTYTVRSGDSLYSIARRFKIEIDHIRNWNTLGRHLQPGQQLTLYLP</sequence>
<gene>
    <name evidence="3" type="ORF">SAMN05216210_1078</name>
</gene>
<keyword evidence="4" id="KW-1185">Reference proteome</keyword>
<dbReference type="Pfam" id="PF01464">
    <property type="entry name" value="SLT"/>
    <property type="match status" value="1"/>
</dbReference>
<dbReference type="Pfam" id="PF01476">
    <property type="entry name" value="LysM"/>
    <property type="match status" value="3"/>
</dbReference>
<dbReference type="InterPro" id="IPR008258">
    <property type="entry name" value="Transglycosylase_SLT_dom_1"/>
</dbReference>
<dbReference type="PANTHER" id="PTHR33734">
    <property type="entry name" value="LYSM DOMAIN-CONTAINING GPI-ANCHORED PROTEIN 2"/>
    <property type="match status" value="1"/>
</dbReference>
<dbReference type="SUPFAM" id="SSF54106">
    <property type="entry name" value="LysM domain"/>
    <property type="match status" value="3"/>
</dbReference>
<dbReference type="InterPro" id="IPR023346">
    <property type="entry name" value="Lysozyme-like_dom_sf"/>
</dbReference>
<dbReference type="SUPFAM" id="SSF53955">
    <property type="entry name" value="Lysozyme-like"/>
    <property type="match status" value="1"/>
</dbReference>
<dbReference type="PROSITE" id="PS00922">
    <property type="entry name" value="TRANSGLYCOSYLASE"/>
    <property type="match status" value="1"/>
</dbReference>
<dbReference type="GO" id="GO:0000270">
    <property type="term" value="P:peptidoglycan metabolic process"/>
    <property type="evidence" value="ECO:0007669"/>
    <property type="project" value="InterPro"/>
</dbReference>
<reference evidence="4" key="1">
    <citation type="submission" date="2016-10" db="EMBL/GenBank/DDBJ databases">
        <authorList>
            <person name="Varghese N."/>
            <person name="Submissions S."/>
        </authorList>
    </citation>
    <scope>NUCLEOTIDE SEQUENCE [LARGE SCALE GENOMIC DNA]</scope>
    <source>
        <strain evidence="4">CECT 8338</strain>
    </source>
</reference>
<dbReference type="GO" id="GO:0016020">
    <property type="term" value="C:membrane"/>
    <property type="evidence" value="ECO:0007669"/>
    <property type="project" value="InterPro"/>
</dbReference>
<dbReference type="CDD" id="cd16894">
    <property type="entry name" value="MltD-like"/>
    <property type="match status" value="1"/>
</dbReference>
<dbReference type="CDD" id="cd00118">
    <property type="entry name" value="LysM"/>
    <property type="match status" value="3"/>
</dbReference>
<dbReference type="InterPro" id="IPR036779">
    <property type="entry name" value="LysM_dom_sf"/>
</dbReference>
<evidence type="ECO:0000256" key="1">
    <source>
        <dbReference type="ARBA" id="ARBA00007734"/>
    </source>
</evidence>
<evidence type="ECO:0000259" key="2">
    <source>
        <dbReference type="PROSITE" id="PS51782"/>
    </source>
</evidence>
<dbReference type="Gene3D" id="1.10.530.10">
    <property type="match status" value="1"/>
</dbReference>
<feature type="domain" description="LysM" evidence="2">
    <location>
        <begin position="466"/>
        <end position="511"/>
    </location>
</feature>
<dbReference type="SMART" id="SM00257">
    <property type="entry name" value="LysM"/>
    <property type="match status" value="3"/>
</dbReference>
<comment type="similarity">
    <text evidence="1">Belongs to the transglycosylase Slt family.</text>
</comment>
<feature type="domain" description="LysM" evidence="2">
    <location>
        <begin position="412"/>
        <end position="455"/>
    </location>
</feature>
<evidence type="ECO:0000313" key="4">
    <source>
        <dbReference type="Proteomes" id="UP000243924"/>
    </source>
</evidence>
<dbReference type="STRING" id="1434072.SAMN05216210_1078"/>
<dbReference type="AlphaFoldDB" id="A0A1H2EVV9"/>
<proteinExistence type="inferred from homology"/>
<evidence type="ECO:0000313" key="3">
    <source>
        <dbReference type="EMBL" id="SDT99189.1"/>
    </source>
</evidence>
<dbReference type="InterPro" id="IPR000189">
    <property type="entry name" value="Transglyc_AS"/>
</dbReference>